<feature type="transmembrane region" description="Helical" evidence="7">
    <location>
        <begin position="322"/>
        <end position="338"/>
    </location>
</feature>
<dbReference type="InterPro" id="IPR005821">
    <property type="entry name" value="Ion_trans_dom"/>
</dbReference>
<evidence type="ECO:0000256" key="4">
    <source>
        <dbReference type="ARBA" id="ARBA00022989"/>
    </source>
</evidence>
<dbReference type="InterPro" id="IPR024862">
    <property type="entry name" value="TRPV"/>
</dbReference>
<evidence type="ECO:0000256" key="7">
    <source>
        <dbReference type="SAM" id="Phobius"/>
    </source>
</evidence>
<dbReference type="GO" id="GO:0005886">
    <property type="term" value="C:plasma membrane"/>
    <property type="evidence" value="ECO:0007669"/>
    <property type="project" value="TreeGrafter"/>
</dbReference>
<dbReference type="GO" id="GO:0098703">
    <property type="term" value="P:calcium ion import across plasma membrane"/>
    <property type="evidence" value="ECO:0007669"/>
    <property type="project" value="TreeGrafter"/>
</dbReference>
<feature type="coiled-coil region" evidence="6">
    <location>
        <begin position="599"/>
        <end position="640"/>
    </location>
</feature>
<feature type="transmembrane region" description="Helical" evidence="7">
    <location>
        <begin position="392"/>
        <end position="417"/>
    </location>
</feature>
<organism evidence="9 10">
    <name type="scientific">Cymbomonas tetramitiformis</name>
    <dbReference type="NCBI Taxonomy" id="36881"/>
    <lineage>
        <taxon>Eukaryota</taxon>
        <taxon>Viridiplantae</taxon>
        <taxon>Chlorophyta</taxon>
        <taxon>Pyramimonadophyceae</taxon>
        <taxon>Pyramimonadales</taxon>
        <taxon>Pyramimonadaceae</taxon>
        <taxon>Cymbomonas</taxon>
    </lineage>
</organism>
<keyword evidence="4 7" id="KW-1133">Transmembrane helix</keyword>
<evidence type="ECO:0000313" key="10">
    <source>
        <dbReference type="Proteomes" id="UP001190700"/>
    </source>
</evidence>
<dbReference type="Pfam" id="PF00520">
    <property type="entry name" value="Ion_trans"/>
    <property type="match status" value="1"/>
</dbReference>
<dbReference type="AlphaFoldDB" id="A0AAE0FME4"/>
<evidence type="ECO:0000256" key="1">
    <source>
        <dbReference type="ARBA" id="ARBA00004141"/>
    </source>
</evidence>
<evidence type="ECO:0000256" key="6">
    <source>
        <dbReference type="SAM" id="Coils"/>
    </source>
</evidence>
<evidence type="ECO:0000313" key="9">
    <source>
        <dbReference type="EMBL" id="KAK3262454.1"/>
    </source>
</evidence>
<feature type="transmembrane region" description="Helical" evidence="7">
    <location>
        <begin position="278"/>
        <end position="302"/>
    </location>
</feature>
<dbReference type="Proteomes" id="UP001190700">
    <property type="component" value="Unassembled WGS sequence"/>
</dbReference>
<evidence type="ECO:0000259" key="8">
    <source>
        <dbReference type="Pfam" id="PF00520"/>
    </source>
</evidence>
<feature type="non-terminal residue" evidence="9">
    <location>
        <position position="1"/>
    </location>
</feature>
<name>A0AAE0FME4_9CHLO</name>
<accession>A0AAE0FME4</accession>
<feature type="coiled-coil region" evidence="6">
    <location>
        <begin position="677"/>
        <end position="708"/>
    </location>
</feature>
<keyword evidence="3" id="KW-0677">Repeat</keyword>
<proteinExistence type="predicted"/>
<evidence type="ECO:0000256" key="2">
    <source>
        <dbReference type="ARBA" id="ARBA00022692"/>
    </source>
</evidence>
<comment type="subcellular location">
    <subcellularLocation>
        <location evidence="1">Membrane</location>
        <topology evidence="1">Multi-pass membrane protein</topology>
    </subcellularLocation>
</comment>
<sequence>VIHHLDSAARNYAGVCAGFPCHAGALRLLDAHGMTPLEVFLLQQPAPRPAAFVDLLRAYEAELAARCEACDVHAAAQMLGVLAQCLPLVVQLGLPLDAVWPCFERHAVIRVGAAGAAASAAPPSAWSRLPSWLDPFSGVAALLASYCSPAAPPIESVARKKCSEQGIATPSSGTPRGALPAAGDMEGHTMLLMNVPGLFAPFQHLPLAQGGPAPASGNMSASAPRPPCWVELCQRAASGGGAGGSRPRTPWEFVATHLHADRFDMPMTRAAVLMRQRAAAWAPVSLVALHAAFLVLHGVLLLGHHGPQGEDAWAGEVGTGEAWTLGLLSALAGLYLLMEARRAALRVSLVAYLSEVWSWIALLLVGATWTLLALRVGGASEGIPGALAAAGVLGWVYLLGLLRIFPACASVVNILLLAMTRTRCFMLVLVILSVAAGAGTHALAADVWQHSLRRQALMMFADIGAFDLATVEGSDEEGSSLLDEEGEGSLPAVEYVIVVGVAVLYLYIVGVIMLNVLIAVVIEIYNAARYDELRAMTPFRAALDLELSRVYVPLLPESCRMRAPTDPNERLYLWVSKESAAAWLPGREASISGRTQPVYRELRRVRQDLRGDVQEVRREVQGLRQMRKDLLEEMDEMRMKLELSIRPSYVAIQQVHQLLSQRAQGELEREAERQTRMDQLAGEAKQVKKELQLEMQQLRSGVDTAVQARLAGISKELHQSLEAADKKVDAKLDFLIEQVTSIALCVEQARTLAFSQKYANGFAIAEEFRLCSLVDTPEQEKRLKQAVKAVALRQGTLAFAKIGKRRRKVPRPSVPRTANPAPARPGFVQLDSRTCFNCGRVVHISADFPDARAAAAVGGNPRRR</sequence>
<dbReference type="PANTHER" id="PTHR10582:SF2">
    <property type="entry name" value="INACTIVE"/>
    <property type="match status" value="1"/>
</dbReference>
<dbReference type="EMBL" id="LGRX02016180">
    <property type="protein sequence ID" value="KAK3262454.1"/>
    <property type="molecule type" value="Genomic_DNA"/>
</dbReference>
<feature type="transmembrane region" description="Helical" evidence="7">
    <location>
        <begin position="495"/>
        <end position="525"/>
    </location>
</feature>
<dbReference type="PANTHER" id="PTHR10582">
    <property type="entry name" value="TRANSIENT RECEPTOR POTENTIAL ION CHANNEL PROTEIN"/>
    <property type="match status" value="1"/>
</dbReference>
<feature type="transmembrane region" description="Helical" evidence="7">
    <location>
        <begin position="424"/>
        <end position="444"/>
    </location>
</feature>
<gene>
    <name evidence="9" type="ORF">CYMTET_28693</name>
</gene>
<reference evidence="9 10" key="1">
    <citation type="journal article" date="2015" name="Genome Biol. Evol.">
        <title>Comparative Genomics of a Bacterivorous Green Alga Reveals Evolutionary Causalities and Consequences of Phago-Mixotrophic Mode of Nutrition.</title>
        <authorList>
            <person name="Burns J.A."/>
            <person name="Paasch A."/>
            <person name="Narechania A."/>
            <person name="Kim E."/>
        </authorList>
    </citation>
    <scope>NUCLEOTIDE SEQUENCE [LARGE SCALE GENOMIC DNA]</scope>
    <source>
        <strain evidence="9 10">PLY_AMNH</strain>
    </source>
</reference>
<dbReference type="GO" id="GO:0005216">
    <property type="term" value="F:monoatomic ion channel activity"/>
    <property type="evidence" value="ECO:0007669"/>
    <property type="project" value="InterPro"/>
</dbReference>
<keyword evidence="5 7" id="KW-0472">Membrane</keyword>
<keyword evidence="10" id="KW-1185">Reference proteome</keyword>
<keyword evidence="6" id="KW-0175">Coiled coil</keyword>
<evidence type="ECO:0000256" key="5">
    <source>
        <dbReference type="ARBA" id="ARBA00023136"/>
    </source>
</evidence>
<evidence type="ECO:0000256" key="3">
    <source>
        <dbReference type="ARBA" id="ARBA00022737"/>
    </source>
</evidence>
<feature type="domain" description="Ion transport" evidence="8">
    <location>
        <begin position="350"/>
        <end position="528"/>
    </location>
</feature>
<feature type="transmembrane region" description="Helical" evidence="7">
    <location>
        <begin position="350"/>
        <end position="372"/>
    </location>
</feature>
<protein>
    <recommendedName>
        <fullName evidence="8">Ion transport domain-containing protein</fullName>
    </recommendedName>
</protein>
<keyword evidence="2 7" id="KW-0812">Transmembrane</keyword>
<comment type="caution">
    <text evidence="9">The sequence shown here is derived from an EMBL/GenBank/DDBJ whole genome shotgun (WGS) entry which is preliminary data.</text>
</comment>